<evidence type="ECO:0000256" key="1">
    <source>
        <dbReference type="ARBA" id="ARBA00004498"/>
    </source>
</evidence>
<evidence type="ECO:0000256" key="4">
    <source>
        <dbReference type="SAM" id="Coils"/>
    </source>
</evidence>
<evidence type="ECO:0000313" key="8">
    <source>
        <dbReference type="Proteomes" id="UP000327493"/>
    </source>
</evidence>
<comment type="subcellular location">
    <subcellularLocation>
        <location evidence="1">Secreted</location>
        <location evidence="1">Extracellular space</location>
        <location evidence="1">Extracellular matrix</location>
    </subcellularLocation>
</comment>
<dbReference type="InterPro" id="IPR008983">
    <property type="entry name" value="Tumour_necrosis_fac-like_dom"/>
</dbReference>
<dbReference type="CDD" id="cd14686">
    <property type="entry name" value="bZIP"/>
    <property type="match status" value="1"/>
</dbReference>
<protein>
    <recommendedName>
        <fullName evidence="6">C1q domain-containing protein</fullName>
    </recommendedName>
</protein>
<feature type="signal peptide" evidence="5">
    <location>
        <begin position="1"/>
        <end position="19"/>
    </location>
</feature>
<reference evidence="7 8" key="1">
    <citation type="submission" date="2019-08" db="EMBL/GenBank/DDBJ databases">
        <title>A chromosome-level genome assembly, high-density linkage maps, and genome scans reveal the genomic architecture of hybrid incompatibilities underlying speciation via character displacement in darters (Percidae: Etheostominae).</title>
        <authorList>
            <person name="Moran R.L."/>
            <person name="Catchen J.M."/>
            <person name="Fuller R.C."/>
        </authorList>
    </citation>
    <scope>NUCLEOTIDE SEQUENCE [LARGE SCALE GENOMIC DNA]</scope>
    <source>
        <strain evidence="7">EspeVRDwgs_2016</strain>
        <tissue evidence="7">Muscle</tissue>
    </source>
</reference>
<evidence type="ECO:0000256" key="3">
    <source>
        <dbReference type="ARBA" id="ARBA00022530"/>
    </source>
</evidence>
<dbReference type="PANTHER" id="PTHR15427">
    <property type="entry name" value="EMILIN ELASTIN MICROFIBRIL INTERFACE-LOCATED PROTEIN ELASTIN MICROFIBRIL INTERFACER"/>
    <property type="match status" value="1"/>
</dbReference>
<keyword evidence="5" id="KW-0732">Signal</keyword>
<keyword evidence="3" id="KW-0272">Extracellular matrix</keyword>
<name>A0A5J5CIU6_9PERO</name>
<dbReference type="EMBL" id="VOFY01000022">
    <property type="protein sequence ID" value="KAA8580855.1"/>
    <property type="molecule type" value="Genomic_DNA"/>
</dbReference>
<dbReference type="SUPFAM" id="SSF49842">
    <property type="entry name" value="TNF-like"/>
    <property type="match status" value="1"/>
</dbReference>
<dbReference type="AlphaFoldDB" id="A0A5J5CIU6"/>
<proteinExistence type="predicted"/>
<organism evidence="7 8">
    <name type="scientific">Etheostoma spectabile</name>
    <name type="common">orangethroat darter</name>
    <dbReference type="NCBI Taxonomy" id="54343"/>
    <lineage>
        <taxon>Eukaryota</taxon>
        <taxon>Metazoa</taxon>
        <taxon>Chordata</taxon>
        <taxon>Craniata</taxon>
        <taxon>Vertebrata</taxon>
        <taxon>Euteleostomi</taxon>
        <taxon>Actinopterygii</taxon>
        <taxon>Neopterygii</taxon>
        <taxon>Teleostei</taxon>
        <taxon>Neoteleostei</taxon>
        <taxon>Acanthomorphata</taxon>
        <taxon>Eupercaria</taxon>
        <taxon>Perciformes</taxon>
        <taxon>Percoidei</taxon>
        <taxon>Percidae</taxon>
        <taxon>Etheostomatinae</taxon>
        <taxon>Etheostoma</taxon>
    </lineage>
</organism>
<feature type="chain" id="PRO_5023925190" description="C1q domain-containing protein" evidence="5">
    <location>
        <begin position="20"/>
        <end position="186"/>
    </location>
</feature>
<feature type="coiled-coil region" evidence="4">
    <location>
        <begin position="57"/>
        <end position="98"/>
    </location>
</feature>
<evidence type="ECO:0000259" key="6">
    <source>
        <dbReference type="PROSITE" id="PS50871"/>
    </source>
</evidence>
<sequence>MKGAAVFLGLLLCLHRTWAQGESGGIQDVKATHDQSSSQTNTSPDIWAELKELRDMTIEQMVELRNSKSKIEKLEQENTVLEARMSSNENEVEELRRENAGIFTAPVRGAYYFRLTGWGVKGSTHISFSLYHNNRQITRCHDANDTLGFISVSNAFVLQLNQGDVVYTVLKSGYHIYDDSFNRTTF</sequence>
<evidence type="ECO:0000256" key="2">
    <source>
        <dbReference type="ARBA" id="ARBA00022525"/>
    </source>
</evidence>
<evidence type="ECO:0000256" key="5">
    <source>
        <dbReference type="SAM" id="SignalP"/>
    </source>
</evidence>
<dbReference type="GO" id="GO:0005581">
    <property type="term" value="C:collagen trimer"/>
    <property type="evidence" value="ECO:0007669"/>
    <property type="project" value="UniProtKB-KW"/>
</dbReference>
<dbReference type="InterPro" id="IPR050392">
    <property type="entry name" value="Collagen/C1q_domain"/>
</dbReference>
<evidence type="ECO:0000313" key="7">
    <source>
        <dbReference type="EMBL" id="KAA8580855.1"/>
    </source>
</evidence>
<gene>
    <name evidence="7" type="ORF">FQN60_013813</name>
</gene>
<feature type="domain" description="C1q" evidence="6">
    <location>
        <begin position="101"/>
        <end position="186"/>
    </location>
</feature>
<dbReference type="PANTHER" id="PTHR15427:SF33">
    <property type="entry name" value="COLLAGEN IV NC1 DOMAIN-CONTAINING PROTEIN"/>
    <property type="match status" value="1"/>
</dbReference>
<keyword evidence="4" id="KW-0175">Coiled coil</keyword>
<dbReference type="PROSITE" id="PS50871">
    <property type="entry name" value="C1Q"/>
    <property type="match status" value="1"/>
</dbReference>
<dbReference type="Proteomes" id="UP000327493">
    <property type="component" value="Chromosome 22"/>
</dbReference>
<comment type="caution">
    <text evidence="7">The sequence shown here is derived from an EMBL/GenBank/DDBJ whole genome shotgun (WGS) entry which is preliminary data.</text>
</comment>
<keyword evidence="2" id="KW-0964">Secreted</keyword>
<dbReference type="Pfam" id="PF00386">
    <property type="entry name" value="C1q"/>
    <property type="match status" value="1"/>
</dbReference>
<dbReference type="InterPro" id="IPR001073">
    <property type="entry name" value="C1q_dom"/>
</dbReference>
<accession>A0A5J5CIU6</accession>
<dbReference type="Gene3D" id="2.60.120.40">
    <property type="match status" value="1"/>
</dbReference>
<keyword evidence="8" id="KW-1185">Reference proteome</keyword>
<feature type="non-terminal residue" evidence="7">
    <location>
        <position position="186"/>
    </location>
</feature>